<feature type="region of interest" description="Disordered" evidence="1">
    <location>
        <begin position="207"/>
        <end position="232"/>
    </location>
</feature>
<proteinExistence type="predicted"/>
<name>A0A0G4GA16_VITBC</name>
<feature type="compositionally biased region" description="Low complexity" evidence="1">
    <location>
        <begin position="15"/>
        <end position="65"/>
    </location>
</feature>
<feature type="compositionally biased region" description="Gly residues" evidence="1">
    <location>
        <begin position="220"/>
        <end position="232"/>
    </location>
</feature>
<sequence>MNKEPQASDSPFGDSSEALSMSMPAAASAEAINADSYSSPPAAAPAAADDTPPLAASSSSSAFHDAQPDSPLPPLIAVPQLVDMSTDAIGLEWVRKQSDDPYTHFWVQDVLALCERYQSFPGGGKFAVYGMLFGVLSLTRRQDEKKMKKILRDGLQCFARIAKTGIETTDMRLVMISFVARSRRANTASEHYTTLFDVLAQLNGSSSSSGSGAPNDSQKGGKGVGGGGAGGGGGGGELGVDAAMQALMRKWKPYDGIKPINVSDEGPLREFAFMLLKASESIPYPDQIAILLNEMAADAAAHQVPTPQQLPADEKERKEMMFMSDLRRLQWCALKDQMLLLMLLHARCQPEDADPPRQWSQRTYLQHRELVCTPLVHAYQQAMQPKIEAAAQIWANDFCEGVAQIDRILRVMGHEAESLEAMPLKRKLRCLTGFFRDCVINPDWMPLCGDLHFDSKEAIDEIVFIVKVVLLTALQMDLDGTDGSFFLPSAIPRRPSLDVKAAMLTHVPPAPEGQPGPSGSSSSSASASAGPSPEGGSSSSSKSGLTVSILFPHAAAPIMKDYLDSNPPPFFLILGGILATLFAVPRKGNEETIRNVLREGLKGMLDTQMTDFTSAAMDASLITLTKLLWERLDVPKSDQALAQSLVHGEYQLLAHMKEGERTDADITAAMDRIMSVSWKPSTGETEVERRLNERFEQTKGGVAPVDVEEIVEHELTVFSSFAEEVNKNKAIAALAEREGRQQKGKPMREREDEFCSRLVHLEQQSIKSEVVFALFALAKAQPPDATPAHQWSPATHMAKRTIAMQPVSEAYHAAVESHLVPATKDLNATRKTAYLEMVGWTEADMRKRTEAEKEDALVSFFRDCLTNCGQECKDKLDFNTHTPWAIVTSLRALHHDILTKVNATSEYCFQHSDPADDQGYQRIKTLLGFQDDNRHVRTYRVKEHLVTVKGRLLERLEHQAANFASPDANVNDKKLEALKRKIIKYKAELHTLIKDRDAAAKRLSGEAASDEDLLDHARANDPRRKGLVERMRDKHERNTRRRERQQRRQERPVDPDKERQIQERRLAEEAKARKAEKELLRMIGEHVSDTDNDIDQPQGAGPAAAAAAAAAGKSKKRNKRKGGGKAGGASAADADGDGVDAADVADVADAGDSGQPPSSSSEPSAAPPVSRTAAAVADGLADMVVIPSSIIDVMPPASRGRPVIDIHGID</sequence>
<feature type="region of interest" description="Disordered" evidence="1">
    <location>
        <begin position="1005"/>
        <end position="1062"/>
    </location>
</feature>
<keyword evidence="3" id="KW-1185">Reference proteome</keyword>
<feature type="compositionally biased region" description="Basic and acidic residues" evidence="1">
    <location>
        <begin position="1046"/>
        <end position="1062"/>
    </location>
</feature>
<dbReference type="PANTHER" id="PTHR48125:SF10">
    <property type="entry name" value="OS12G0136300 PROTEIN"/>
    <property type="match status" value="1"/>
</dbReference>
<dbReference type="VEuPathDB" id="CryptoDB:Vbra_9828"/>
<dbReference type="AlphaFoldDB" id="A0A0G4GA16"/>
<accession>A0A0G4GA16</accession>
<dbReference type="Proteomes" id="UP000041254">
    <property type="component" value="Unassembled WGS sequence"/>
</dbReference>
<feature type="region of interest" description="Disordered" evidence="1">
    <location>
        <begin position="1"/>
        <end position="69"/>
    </location>
</feature>
<protein>
    <submittedName>
        <fullName evidence="2">Uncharacterized protein</fullName>
    </submittedName>
</protein>
<dbReference type="InParanoid" id="A0A0G4GA16"/>
<feature type="compositionally biased region" description="Basic and acidic residues" evidence="1">
    <location>
        <begin position="1014"/>
        <end position="1036"/>
    </location>
</feature>
<feature type="compositionally biased region" description="Basic residues" evidence="1">
    <location>
        <begin position="1113"/>
        <end position="1123"/>
    </location>
</feature>
<feature type="region of interest" description="Disordered" evidence="1">
    <location>
        <begin position="506"/>
        <end position="543"/>
    </location>
</feature>
<evidence type="ECO:0000256" key="1">
    <source>
        <dbReference type="SAM" id="MobiDB-lite"/>
    </source>
</evidence>
<dbReference type="EMBL" id="CDMY01000603">
    <property type="protein sequence ID" value="CEM25790.1"/>
    <property type="molecule type" value="Genomic_DNA"/>
</dbReference>
<gene>
    <name evidence="2" type="ORF">Vbra_9828</name>
</gene>
<reference evidence="2 3" key="1">
    <citation type="submission" date="2014-11" db="EMBL/GenBank/DDBJ databases">
        <authorList>
            <person name="Zhu J."/>
            <person name="Qi W."/>
            <person name="Song R."/>
        </authorList>
    </citation>
    <scope>NUCLEOTIDE SEQUENCE [LARGE SCALE GENOMIC DNA]</scope>
</reference>
<evidence type="ECO:0000313" key="3">
    <source>
        <dbReference type="Proteomes" id="UP000041254"/>
    </source>
</evidence>
<organism evidence="2 3">
    <name type="scientific">Vitrella brassicaformis (strain CCMP3155)</name>
    <dbReference type="NCBI Taxonomy" id="1169540"/>
    <lineage>
        <taxon>Eukaryota</taxon>
        <taxon>Sar</taxon>
        <taxon>Alveolata</taxon>
        <taxon>Colpodellida</taxon>
        <taxon>Vitrellaceae</taxon>
        <taxon>Vitrella</taxon>
    </lineage>
</organism>
<feature type="compositionally biased region" description="Low complexity" evidence="1">
    <location>
        <begin position="1099"/>
        <end position="1112"/>
    </location>
</feature>
<dbReference type="PANTHER" id="PTHR48125">
    <property type="entry name" value="LP07818P1"/>
    <property type="match status" value="1"/>
</dbReference>
<feature type="region of interest" description="Disordered" evidence="1">
    <location>
        <begin position="1089"/>
        <end position="1173"/>
    </location>
</feature>
<feature type="compositionally biased region" description="Low complexity" evidence="1">
    <location>
        <begin position="1141"/>
        <end position="1168"/>
    </location>
</feature>
<evidence type="ECO:0000313" key="2">
    <source>
        <dbReference type="EMBL" id="CEM25790.1"/>
    </source>
</evidence>
<feature type="compositionally biased region" description="Low complexity" evidence="1">
    <location>
        <begin position="515"/>
        <end position="543"/>
    </location>
</feature>